<name>A0AAN4VUS0_9BACT</name>
<keyword evidence="2" id="KW-1185">Reference proteome</keyword>
<evidence type="ECO:0000313" key="2">
    <source>
        <dbReference type="Proteomes" id="UP001310022"/>
    </source>
</evidence>
<dbReference type="Proteomes" id="UP001310022">
    <property type="component" value="Unassembled WGS sequence"/>
</dbReference>
<proteinExistence type="predicted"/>
<reference evidence="1 2" key="1">
    <citation type="submission" date="2021-12" db="EMBL/GenBank/DDBJ databases">
        <title>Genome sequencing of bacteria with rrn-lacking chromosome and rrn-plasmid.</title>
        <authorList>
            <person name="Anda M."/>
            <person name="Iwasaki W."/>
        </authorList>
    </citation>
    <scope>NUCLEOTIDE SEQUENCE [LARGE SCALE GENOMIC DNA]</scope>
    <source>
        <strain evidence="1 2">NBRC 15940</strain>
    </source>
</reference>
<dbReference type="EMBL" id="BQKE01000001">
    <property type="protein sequence ID" value="GJM60494.1"/>
    <property type="molecule type" value="Genomic_DNA"/>
</dbReference>
<sequence>MYPLLAEGWVLCFVIFGEFLLKSEKKGNASEAFPFFYFWDWLINSNYYR</sequence>
<evidence type="ECO:0000313" key="1">
    <source>
        <dbReference type="EMBL" id="GJM60494.1"/>
    </source>
</evidence>
<gene>
    <name evidence="1" type="ORF">PEDI_10460</name>
</gene>
<comment type="caution">
    <text evidence="1">The sequence shown here is derived from an EMBL/GenBank/DDBJ whole genome shotgun (WGS) entry which is preliminary data.</text>
</comment>
<organism evidence="1 2">
    <name type="scientific">Persicobacter diffluens</name>
    <dbReference type="NCBI Taxonomy" id="981"/>
    <lineage>
        <taxon>Bacteria</taxon>
        <taxon>Pseudomonadati</taxon>
        <taxon>Bacteroidota</taxon>
        <taxon>Cytophagia</taxon>
        <taxon>Cytophagales</taxon>
        <taxon>Persicobacteraceae</taxon>
        <taxon>Persicobacter</taxon>
    </lineage>
</organism>
<protein>
    <submittedName>
        <fullName evidence="1">Uncharacterized protein</fullName>
    </submittedName>
</protein>
<accession>A0AAN4VUS0</accession>
<dbReference type="AlphaFoldDB" id="A0AAN4VUS0"/>